<feature type="domain" description="XdhC Rossmann" evidence="3">
    <location>
        <begin position="195"/>
        <end position="339"/>
    </location>
</feature>
<keyword evidence="5" id="KW-1185">Reference proteome</keyword>
<sequence>MQQHLQWWRDFVDWQQQGQTVVLVTVIRADGSTPREVGASMLLALDQQQQIQQSDTIGGGHLEYQAIDLAKAMLVGQDTRQRWIERFNLSARLGQCCGGVMWLLFEKIEPDANQQLLECHKAWQNGQQVLRQVTDQQGSVWMISDHSSQGLVSAFQTNDPHSKHSHQNNQHQSNSLHVSSDWQWQQQIMPYRMKVMIFGAGHVGEAIVRCLLPIGVQITWVDTRDDIFAEDLQDQVHCISTDLPEAELQHFDRSGAVLILTHDHQLDLQLCFAALQSVTQAFAFVGMIGSKSKRAIFEKRMQQRGYQQAQLNHLVCPIGIEGIHSKQPAVIAVAVVAQLLQVFAQHS</sequence>
<dbReference type="NCBIfam" id="TIGR02964">
    <property type="entry name" value="xanthine_xdhC"/>
    <property type="match status" value="1"/>
</dbReference>
<dbReference type="OrthoDB" id="61481at2"/>
<dbReference type="Proteomes" id="UP000242317">
    <property type="component" value="Unassembled WGS sequence"/>
</dbReference>
<evidence type="ECO:0000259" key="2">
    <source>
        <dbReference type="Pfam" id="PF02625"/>
    </source>
</evidence>
<dbReference type="EMBL" id="FMYK01000001">
    <property type="protein sequence ID" value="SDB85380.1"/>
    <property type="molecule type" value="Genomic_DNA"/>
</dbReference>
<dbReference type="Gene3D" id="3.40.50.720">
    <property type="entry name" value="NAD(P)-binding Rossmann-like Domain"/>
    <property type="match status" value="1"/>
</dbReference>
<evidence type="ECO:0000313" key="5">
    <source>
        <dbReference type="Proteomes" id="UP000242317"/>
    </source>
</evidence>
<dbReference type="SUPFAM" id="SSF51735">
    <property type="entry name" value="NAD(P)-binding Rossmann-fold domains"/>
    <property type="match status" value="1"/>
</dbReference>
<evidence type="ECO:0000259" key="3">
    <source>
        <dbReference type="Pfam" id="PF13478"/>
    </source>
</evidence>
<dbReference type="InterPro" id="IPR027051">
    <property type="entry name" value="XdhC_Rossmann_dom"/>
</dbReference>
<gene>
    <name evidence="4" type="ORF">SAMN05421749_101411</name>
</gene>
<dbReference type="InterPro" id="IPR036291">
    <property type="entry name" value="NAD(P)-bd_dom_sf"/>
</dbReference>
<dbReference type="InterPro" id="IPR003777">
    <property type="entry name" value="XdhC_CoxI"/>
</dbReference>
<organism evidence="4 5">
    <name type="scientific">Acinetobacter marinus</name>
    <dbReference type="NCBI Taxonomy" id="281375"/>
    <lineage>
        <taxon>Bacteria</taxon>
        <taxon>Pseudomonadati</taxon>
        <taxon>Pseudomonadota</taxon>
        <taxon>Gammaproteobacteria</taxon>
        <taxon>Moraxellales</taxon>
        <taxon>Moraxellaceae</taxon>
        <taxon>Acinetobacter</taxon>
    </lineage>
</organism>
<dbReference type="Pfam" id="PF13478">
    <property type="entry name" value="XdhC_C"/>
    <property type="match status" value="1"/>
</dbReference>
<accession>A0A1G6GTM4</accession>
<feature type="domain" description="XdhC- CoxI" evidence="2">
    <location>
        <begin position="14"/>
        <end position="80"/>
    </location>
</feature>
<evidence type="ECO:0000256" key="1">
    <source>
        <dbReference type="SAM" id="MobiDB-lite"/>
    </source>
</evidence>
<dbReference type="Pfam" id="PF02625">
    <property type="entry name" value="XdhC_CoxI"/>
    <property type="match status" value="1"/>
</dbReference>
<dbReference type="PANTHER" id="PTHR30388">
    <property type="entry name" value="ALDEHYDE OXIDOREDUCTASE MOLYBDENUM COFACTOR ASSEMBLY PROTEIN"/>
    <property type="match status" value="1"/>
</dbReference>
<evidence type="ECO:0000313" key="4">
    <source>
        <dbReference type="EMBL" id="SDB85380.1"/>
    </source>
</evidence>
<dbReference type="InterPro" id="IPR014308">
    <property type="entry name" value="Xanthine_DH_XdhC"/>
</dbReference>
<dbReference type="RefSeq" id="WP_092615228.1">
    <property type="nucleotide sequence ID" value="NZ_FMYK01000001.1"/>
</dbReference>
<dbReference type="InterPro" id="IPR052698">
    <property type="entry name" value="MoCofactor_Util/Proc"/>
</dbReference>
<dbReference type="AlphaFoldDB" id="A0A1G6GTM4"/>
<proteinExistence type="predicted"/>
<name>A0A1G6GTM4_9GAMM</name>
<dbReference type="PANTHER" id="PTHR30388:SF6">
    <property type="entry name" value="XANTHINE DEHYDROGENASE SUBUNIT A-RELATED"/>
    <property type="match status" value="1"/>
</dbReference>
<feature type="region of interest" description="Disordered" evidence="1">
    <location>
        <begin position="155"/>
        <end position="175"/>
    </location>
</feature>
<reference evidence="5" key="1">
    <citation type="submission" date="2016-09" db="EMBL/GenBank/DDBJ databases">
        <authorList>
            <person name="Varghese N."/>
            <person name="Submissions S."/>
        </authorList>
    </citation>
    <scope>NUCLEOTIDE SEQUENCE [LARGE SCALE GENOMIC DNA]</scope>
    <source>
        <strain evidence="5">ANC 3699</strain>
    </source>
</reference>
<protein>
    <submittedName>
        <fullName evidence="4">Molybdenum cofactor sulfurylase</fullName>
    </submittedName>
</protein>